<dbReference type="Proteomes" id="UP000269396">
    <property type="component" value="Unassembled WGS sequence"/>
</dbReference>
<evidence type="ECO:0000313" key="2">
    <source>
        <dbReference type="EMBL" id="VDP58863.1"/>
    </source>
</evidence>
<feature type="region of interest" description="Disordered" evidence="1">
    <location>
        <begin position="1"/>
        <end position="20"/>
    </location>
</feature>
<organism evidence="2 3">
    <name type="scientific">Schistosoma mattheei</name>
    <dbReference type="NCBI Taxonomy" id="31246"/>
    <lineage>
        <taxon>Eukaryota</taxon>
        <taxon>Metazoa</taxon>
        <taxon>Spiralia</taxon>
        <taxon>Lophotrochozoa</taxon>
        <taxon>Platyhelminthes</taxon>
        <taxon>Trematoda</taxon>
        <taxon>Digenea</taxon>
        <taxon>Strigeidida</taxon>
        <taxon>Schistosomatoidea</taxon>
        <taxon>Schistosomatidae</taxon>
        <taxon>Schistosoma</taxon>
    </lineage>
</organism>
<name>A0A183PBD4_9TREM</name>
<dbReference type="STRING" id="31246.A0A183PBD4"/>
<sequence>MGRLSKKRARKSPNTSDNNNSVITYSPCSAFEVDNVGIGLTPHLMLDDSVSNLIMSCTSRSKSIGNIKSELNTVFKQLTDMRSKVESLASSLSKHDDLKQEIKTLSPLKLLLSKDIVPAELDDIIKAESVINFIANEVTKRMVSHSSVPLKTYRFGKPYEMYIPAKYRNKLKRLQNRYFKSDDFTAVAQITIIFNQVKEEHRLKAINEELLALNTKSKVQNLTLLFNKRTKATRNVDIPCIQHNSTFIYDSKTMADIFSSIFANGVENISGYASRV</sequence>
<evidence type="ECO:0000256" key="1">
    <source>
        <dbReference type="SAM" id="MobiDB-lite"/>
    </source>
</evidence>
<gene>
    <name evidence="2" type="ORF">SMTD_LOCUS11669</name>
</gene>
<reference evidence="2 3" key="1">
    <citation type="submission" date="2018-11" db="EMBL/GenBank/DDBJ databases">
        <authorList>
            <consortium name="Pathogen Informatics"/>
        </authorList>
    </citation>
    <scope>NUCLEOTIDE SEQUENCE [LARGE SCALE GENOMIC DNA]</scope>
    <source>
        <strain>Denwood</strain>
        <strain evidence="3">Zambia</strain>
    </source>
</reference>
<protein>
    <submittedName>
        <fullName evidence="2">Uncharacterized protein</fullName>
    </submittedName>
</protein>
<dbReference type="EMBL" id="UZAL01031677">
    <property type="protein sequence ID" value="VDP58863.1"/>
    <property type="molecule type" value="Genomic_DNA"/>
</dbReference>
<feature type="non-terminal residue" evidence="2">
    <location>
        <position position="276"/>
    </location>
</feature>
<accession>A0A183PBD4</accession>
<feature type="compositionally biased region" description="Basic residues" evidence="1">
    <location>
        <begin position="1"/>
        <end position="11"/>
    </location>
</feature>
<keyword evidence="3" id="KW-1185">Reference proteome</keyword>
<proteinExistence type="predicted"/>
<dbReference type="AlphaFoldDB" id="A0A183PBD4"/>
<evidence type="ECO:0000313" key="3">
    <source>
        <dbReference type="Proteomes" id="UP000269396"/>
    </source>
</evidence>